<dbReference type="EMBL" id="MK072088">
    <property type="protein sequence ID" value="AYV78670.1"/>
    <property type="molecule type" value="Genomic_DNA"/>
</dbReference>
<reference evidence="1" key="1">
    <citation type="submission" date="2018-10" db="EMBL/GenBank/DDBJ databases">
        <title>Hidden diversity of soil giant viruses.</title>
        <authorList>
            <person name="Schulz F."/>
            <person name="Alteio L."/>
            <person name="Goudeau D."/>
            <person name="Ryan E.M."/>
            <person name="Malmstrom R.R."/>
            <person name="Blanchard J."/>
            <person name="Woyke T."/>
        </authorList>
    </citation>
    <scope>NUCLEOTIDE SEQUENCE</scope>
    <source>
        <strain evidence="1">EDV1</strain>
    </source>
</reference>
<name>A0A3G4ZUX8_9VIRU</name>
<evidence type="ECO:0000313" key="1">
    <source>
        <dbReference type="EMBL" id="AYV78670.1"/>
    </source>
</evidence>
<sequence length="70" mass="8093">MAFEKKIVVKLATVEYLTSTLLPPIEALNKLHTEYGVRYTISNDQQLVILNYPIIPIIANTIFIRTLRIY</sequence>
<protein>
    <submittedName>
        <fullName evidence="1">Uncharacterized protein</fullName>
    </submittedName>
</protein>
<accession>A0A3G4ZUX8</accession>
<organism evidence="1">
    <name type="scientific">Edafosvirus sp</name>
    <dbReference type="NCBI Taxonomy" id="2487765"/>
    <lineage>
        <taxon>Viruses</taxon>
        <taxon>Varidnaviria</taxon>
        <taxon>Bamfordvirae</taxon>
        <taxon>Nucleocytoviricota</taxon>
        <taxon>Megaviricetes</taxon>
        <taxon>Imitervirales</taxon>
        <taxon>Mimiviridae</taxon>
        <taxon>Klosneuvirinae</taxon>
    </lineage>
</organism>
<gene>
    <name evidence="1" type="ORF">Edafosvirus23_9</name>
</gene>
<proteinExistence type="predicted"/>